<evidence type="ECO:0000259" key="2">
    <source>
        <dbReference type="Pfam" id="PF03732"/>
    </source>
</evidence>
<accession>A0A2N9H0K6</accession>
<dbReference type="AlphaFoldDB" id="A0A2N9H0K6"/>
<reference evidence="3" key="1">
    <citation type="submission" date="2018-02" db="EMBL/GenBank/DDBJ databases">
        <authorList>
            <person name="Cohen D.B."/>
            <person name="Kent A.D."/>
        </authorList>
    </citation>
    <scope>NUCLEOTIDE SEQUENCE</scope>
</reference>
<evidence type="ECO:0000313" key="3">
    <source>
        <dbReference type="EMBL" id="SPD05333.1"/>
    </source>
</evidence>
<dbReference type="EMBL" id="OIVN01002646">
    <property type="protein sequence ID" value="SPD05333.1"/>
    <property type="molecule type" value="Genomic_DNA"/>
</dbReference>
<feature type="compositionally biased region" description="Basic and acidic residues" evidence="1">
    <location>
        <begin position="73"/>
        <end position="100"/>
    </location>
</feature>
<sequence length="436" mass="49058">MSAVPSSSRHPHFTVQRESKSSAQKISSETPYKPSWHTETSYKPSWYTEVSYKTSGEATIGGTSIVASSQHTDPNDRSFGRTDRWGESKKFGSHNSDRGNARRSLKFSSTASQAKDSEKIISELRREIHNLNQEARGYSPAKERPRNRVNASKRKNPGHSSRGEDLSETSCFQSESRSPKPQPISRQSPKSGRHSRSRQPLHIGKGQQTKEHTSKKAACPGGQHAVWKAFDLVSSSPFSRQIERAELPERYTAPRFEIYNGRTDPVAHIGHYQQSMALSLFNNPIMCRLFPSSLGEVALRWFNQLGRRTINSWIQMAEAFVARFITNSRKTREMDALLTMKLEDNETIKEYLTKFWETYNDIDGCNKEVVVRTFKLGLPSGTGLRQSLTKRPTPTVAKLMHMIDQFIQVEKDGGGTTSALTVVQPKVITLLPLGGE</sequence>
<dbReference type="Pfam" id="PF03732">
    <property type="entry name" value="Retrotrans_gag"/>
    <property type="match status" value="1"/>
</dbReference>
<dbReference type="PANTHER" id="PTHR33223:SF10">
    <property type="entry name" value="AMINOTRANSFERASE-LIKE PLANT MOBILE DOMAIN-CONTAINING PROTEIN"/>
    <property type="match status" value="1"/>
</dbReference>
<name>A0A2N9H0K6_FAGSY</name>
<protein>
    <recommendedName>
        <fullName evidence="2">Retrotransposon gag domain-containing protein</fullName>
    </recommendedName>
</protein>
<dbReference type="InterPro" id="IPR005162">
    <property type="entry name" value="Retrotrans_gag_dom"/>
</dbReference>
<evidence type="ECO:0000256" key="1">
    <source>
        <dbReference type="SAM" id="MobiDB-lite"/>
    </source>
</evidence>
<organism evidence="3">
    <name type="scientific">Fagus sylvatica</name>
    <name type="common">Beechnut</name>
    <dbReference type="NCBI Taxonomy" id="28930"/>
    <lineage>
        <taxon>Eukaryota</taxon>
        <taxon>Viridiplantae</taxon>
        <taxon>Streptophyta</taxon>
        <taxon>Embryophyta</taxon>
        <taxon>Tracheophyta</taxon>
        <taxon>Spermatophyta</taxon>
        <taxon>Magnoliopsida</taxon>
        <taxon>eudicotyledons</taxon>
        <taxon>Gunneridae</taxon>
        <taxon>Pentapetalae</taxon>
        <taxon>rosids</taxon>
        <taxon>fabids</taxon>
        <taxon>Fagales</taxon>
        <taxon>Fagaceae</taxon>
        <taxon>Fagus</taxon>
    </lineage>
</organism>
<proteinExistence type="predicted"/>
<gene>
    <name evidence="3" type="ORF">FSB_LOCUS33215</name>
</gene>
<feature type="region of interest" description="Disordered" evidence="1">
    <location>
        <begin position="63"/>
        <end position="220"/>
    </location>
</feature>
<feature type="region of interest" description="Disordered" evidence="1">
    <location>
        <begin position="1"/>
        <end position="40"/>
    </location>
</feature>
<feature type="domain" description="Retrotransposon gag" evidence="2">
    <location>
        <begin position="288"/>
        <end position="378"/>
    </location>
</feature>
<feature type="compositionally biased region" description="Polar residues" evidence="1">
    <location>
        <begin position="21"/>
        <end position="30"/>
    </location>
</feature>
<feature type="compositionally biased region" description="Polar residues" evidence="1">
    <location>
        <begin position="63"/>
        <end position="72"/>
    </location>
</feature>
<dbReference type="PANTHER" id="PTHR33223">
    <property type="entry name" value="CCHC-TYPE DOMAIN-CONTAINING PROTEIN"/>
    <property type="match status" value="1"/>
</dbReference>
<feature type="compositionally biased region" description="Basic and acidic residues" evidence="1">
    <location>
        <begin position="115"/>
        <end position="129"/>
    </location>
</feature>
<feature type="compositionally biased region" description="Basic residues" evidence="1">
    <location>
        <begin position="147"/>
        <end position="157"/>
    </location>
</feature>